<protein>
    <recommendedName>
        <fullName evidence="4">Transporter</fullName>
    </recommendedName>
</protein>
<reference evidence="2 3" key="1">
    <citation type="submission" date="2013-07" db="EMBL/GenBank/DDBJ databases">
        <title>Completed genome of Sphingomonas sanxanigenens NX02.</title>
        <authorList>
            <person name="Ma T."/>
            <person name="Huang H."/>
            <person name="Wu M."/>
            <person name="Li X."/>
            <person name="Li G."/>
        </authorList>
    </citation>
    <scope>NUCLEOTIDE SEQUENCE [LARGE SCALE GENOMIC DNA]</scope>
    <source>
        <strain evidence="2 3">NX02</strain>
    </source>
</reference>
<organism evidence="2 3">
    <name type="scientific">Sphingomonas sanxanigenens DSM 19645 = NX02</name>
    <dbReference type="NCBI Taxonomy" id="1123269"/>
    <lineage>
        <taxon>Bacteria</taxon>
        <taxon>Pseudomonadati</taxon>
        <taxon>Pseudomonadota</taxon>
        <taxon>Alphaproteobacteria</taxon>
        <taxon>Sphingomonadales</taxon>
        <taxon>Sphingomonadaceae</taxon>
        <taxon>Sphingomonas</taxon>
    </lineage>
</organism>
<evidence type="ECO:0000256" key="1">
    <source>
        <dbReference type="SAM" id="SignalP"/>
    </source>
</evidence>
<gene>
    <name evidence="2" type="ORF">NX02_16950</name>
</gene>
<dbReference type="eggNOG" id="ENOG502Z8AC">
    <property type="taxonomic scope" value="Bacteria"/>
</dbReference>
<dbReference type="PATRIC" id="fig|1123269.5.peg.3315"/>
<proteinExistence type="predicted"/>
<name>W0AFM5_9SPHN</name>
<evidence type="ECO:0000313" key="2">
    <source>
        <dbReference type="EMBL" id="AHE55068.1"/>
    </source>
</evidence>
<evidence type="ECO:0000313" key="3">
    <source>
        <dbReference type="Proteomes" id="UP000018851"/>
    </source>
</evidence>
<dbReference type="KEGG" id="ssan:NX02_16950"/>
<keyword evidence="3" id="KW-1185">Reference proteome</keyword>
<dbReference type="HOGENOM" id="CLU_064308_0_0_5"/>
<sequence length="274" mass="28442">MKPILAVLPLLALTAAPAIAQEAAQEGAPRDLCSDRPGLNTSACTVDPGRLQAEIGLAGWTLDRQPDERSDEIDAGEILLRYGIGATTELRLGWTAFGHIRTRDRATGAIDRASGTGDVTIGLKQNLRHPAESAPELAVALLPSVTLPTGSNGVGAGAWSAGLIVPASYTLNDTLSFELSPEIDAAADQDGSGRHLAYGTAVGVSVNLTDTVTMTPEFQILADRDPADPVTMASAALSIAVQPAEMTQIDVQAVAGIDHDAPDIALSFGLTRKF</sequence>
<dbReference type="InterPro" id="IPR025737">
    <property type="entry name" value="FApF"/>
</dbReference>
<accession>W0AFM5</accession>
<feature type="signal peptide" evidence="1">
    <location>
        <begin position="1"/>
        <end position="20"/>
    </location>
</feature>
<feature type="chain" id="PRO_5004786230" description="Transporter" evidence="1">
    <location>
        <begin position="21"/>
        <end position="274"/>
    </location>
</feature>
<dbReference type="STRING" id="1123269.NX02_16950"/>
<evidence type="ECO:0008006" key="4">
    <source>
        <dbReference type="Google" id="ProtNLM"/>
    </source>
</evidence>
<dbReference type="Pfam" id="PF13557">
    <property type="entry name" value="Phenol_MetA_deg"/>
    <property type="match status" value="1"/>
</dbReference>
<dbReference type="EMBL" id="CP006644">
    <property type="protein sequence ID" value="AHE55068.1"/>
    <property type="molecule type" value="Genomic_DNA"/>
</dbReference>
<dbReference type="AlphaFoldDB" id="W0AFM5"/>
<dbReference type="RefSeq" id="WP_025293255.1">
    <property type="nucleotide sequence ID" value="NZ_CP006644.1"/>
</dbReference>
<dbReference type="Proteomes" id="UP000018851">
    <property type="component" value="Chromosome"/>
</dbReference>
<keyword evidence="1" id="KW-0732">Signal</keyword>
<dbReference type="OrthoDB" id="189778at2"/>